<dbReference type="PANTHER" id="PTHR10566:SF113">
    <property type="entry name" value="PROTEIN ACTIVITY OF BC1 COMPLEX KINASE 7, CHLOROPLASTIC"/>
    <property type="match status" value="1"/>
</dbReference>
<keyword evidence="2" id="KW-0812">Transmembrane</keyword>
<dbReference type="PANTHER" id="PTHR10566">
    <property type="entry name" value="CHAPERONE-ACTIVITY OF BC1 COMPLEX CABC1 -RELATED"/>
    <property type="match status" value="1"/>
</dbReference>
<dbReference type="CDD" id="cd05121">
    <property type="entry name" value="ABC1_ADCK3-like"/>
    <property type="match status" value="1"/>
</dbReference>
<organism evidence="4 5">
    <name type="scientific">Clostridium disporicum</name>
    <dbReference type="NCBI Taxonomy" id="84024"/>
    <lineage>
        <taxon>Bacteria</taxon>
        <taxon>Bacillati</taxon>
        <taxon>Bacillota</taxon>
        <taxon>Clostridia</taxon>
        <taxon>Eubacteriales</taxon>
        <taxon>Clostridiaceae</taxon>
        <taxon>Clostridium</taxon>
    </lineage>
</organism>
<feature type="domain" description="ABC1 atypical kinase-like" evidence="3">
    <location>
        <begin position="74"/>
        <end position="315"/>
    </location>
</feature>
<dbReference type="EMBL" id="CYZV01000022">
    <property type="protein sequence ID" value="CUO36448.1"/>
    <property type="molecule type" value="Genomic_DNA"/>
</dbReference>
<evidence type="ECO:0000313" key="4">
    <source>
        <dbReference type="EMBL" id="CUO36448.1"/>
    </source>
</evidence>
<protein>
    <submittedName>
        <fullName evidence="4">Putative unusual protein kinase</fullName>
    </submittedName>
</protein>
<keyword evidence="2" id="KW-0472">Membrane</keyword>
<dbReference type="GO" id="GO:0016301">
    <property type="term" value="F:kinase activity"/>
    <property type="evidence" value="ECO:0007669"/>
    <property type="project" value="UniProtKB-KW"/>
</dbReference>
<dbReference type="Proteomes" id="UP000095558">
    <property type="component" value="Unassembled WGS sequence"/>
</dbReference>
<comment type="similarity">
    <text evidence="1">Belongs to the protein kinase superfamily. ADCK protein kinase family.</text>
</comment>
<evidence type="ECO:0000256" key="1">
    <source>
        <dbReference type="ARBA" id="ARBA00009670"/>
    </source>
</evidence>
<dbReference type="InterPro" id="IPR011009">
    <property type="entry name" value="Kinase-like_dom_sf"/>
</dbReference>
<reference evidence="4 5" key="1">
    <citation type="submission" date="2015-09" db="EMBL/GenBank/DDBJ databases">
        <authorList>
            <consortium name="Pathogen Informatics"/>
        </authorList>
    </citation>
    <scope>NUCLEOTIDE SEQUENCE [LARGE SCALE GENOMIC DNA]</scope>
    <source>
        <strain evidence="4 5">2789STDY5834855</strain>
    </source>
</reference>
<evidence type="ECO:0000256" key="2">
    <source>
        <dbReference type="SAM" id="Phobius"/>
    </source>
</evidence>
<gene>
    <name evidence="4" type="primary">ubiB</name>
    <name evidence="4" type="ORF">ERS852470_02128</name>
</gene>
<dbReference type="RefSeq" id="WP_042402900.1">
    <property type="nucleotide sequence ID" value="NZ_CYZV01000022.1"/>
</dbReference>
<name>A0A174EIC0_9CLOT</name>
<dbReference type="GeneID" id="83013465"/>
<keyword evidence="2" id="KW-1133">Transmembrane helix</keyword>
<dbReference type="SUPFAM" id="SSF56112">
    <property type="entry name" value="Protein kinase-like (PK-like)"/>
    <property type="match status" value="1"/>
</dbReference>
<dbReference type="InterPro" id="IPR004147">
    <property type="entry name" value="ABC1_dom"/>
</dbReference>
<proteinExistence type="inferred from homology"/>
<evidence type="ECO:0000259" key="3">
    <source>
        <dbReference type="Pfam" id="PF03109"/>
    </source>
</evidence>
<dbReference type="Pfam" id="PF03109">
    <property type="entry name" value="ABC1"/>
    <property type="match status" value="1"/>
</dbReference>
<feature type="transmembrane region" description="Helical" evidence="2">
    <location>
        <begin position="502"/>
        <end position="525"/>
    </location>
</feature>
<evidence type="ECO:0000313" key="5">
    <source>
        <dbReference type="Proteomes" id="UP000095558"/>
    </source>
</evidence>
<keyword evidence="4" id="KW-0418">Kinase</keyword>
<sequence>MEGSSVTRFKEILKVFTNYGLGYLLGKKEEKEKKSPSNLRKAFEELGPTFIKIGQILSTRQELIPEEYIIELSKLQDNVPADDFVNMSKVFYNEFNKDIEDEFLYIDKVPIASASIAQVYRGMLKSGEDVVIKIQRPNIKETMKMDFDILIGLSEKFTKFFKDTVVDPKEILLEIKASTERELNFIYEAENIEKFRELNKDSACIYAPFIIHDYTGENVLTQENIEGFKVNDKKSIESLGYDRDDIAKKLTLSYFKQVLRDGFFHGDPHPGNILIREGKICFIDFGIVGALSKEKQEELNSAITAVANEDIDKLTDFVMNIGIKNGKTDRELLYKDIEYMFRNYYTTSLKNIKISVLFQEMSDIAKRNNLRISSDFTMLIRTMVMVEGLVAELSPELNIINLVIPYVKGYYKNYFFEQFDVNDYLLKGYKLTRDSLNIPSRLISLADTLIRGRTKINIVIEDKDKYIDVLNKMVNRLSFALVIAGMIVGSSLIININPAPRLYGVSIIGLIGYFGSAVLGLWLLISIIRSGSLK</sequence>
<dbReference type="Gene3D" id="1.10.510.10">
    <property type="entry name" value="Transferase(Phosphotransferase) domain 1"/>
    <property type="match status" value="1"/>
</dbReference>
<dbReference type="OrthoDB" id="9795390at2"/>
<feature type="transmembrane region" description="Helical" evidence="2">
    <location>
        <begin position="477"/>
        <end position="496"/>
    </location>
</feature>
<accession>A0A174EIC0</accession>
<keyword evidence="4" id="KW-0808">Transferase</keyword>
<dbReference type="AlphaFoldDB" id="A0A174EIC0"/>
<dbReference type="InterPro" id="IPR050154">
    <property type="entry name" value="UbiB_kinase"/>
</dbReference>